<sequence length="116" mass="12969">MKVLLIIGYSGASRREELLNIHMTDIAHTDNNILIRITKTKNNIQRQFAISNPRWVKLVQDNSQPSTSTLQGPPLQKTMISNTTTEIDHLAGISVHAAENSVVTIKVYNNCTITEK</sequence>
<dbReference type="Proteomes" id="UP000327044">
    <property type="component" value="Unassembled WGS sequence"/>
</dbReference>
<organism evidence="2 3">
    <name type="scientific">Photinus pyralis</name>
    <name type="common">Common eastern firefly</name>
    <name type="synonym">Lampyris pyralis</name>
    <dbReference type="NCBI Taxonomy" id="7054"/>
    <lineage>
        <taxon>Eukaryota</taxon>
        <taxon>Metazoa</taxon>
        <taxon>Ecdysozoa</taxon>
        <taxon>Arthropoda</taxon>
        <taxon>Hexapoda</taxon>
        <taxon>Insecta</taxon>
        <taxon>Pterygota</taxon>
        <taxon>Neoptera</taxon>
        <taxon>Endopterygota</taxon>
        <taxon>Coleoptera</taxon>
        <taxon>Polyphaga</taxon>
        <taxon>Elateriformia</taxon>
        <taxon>Elateroidea</taxon>
        <taxon>Lampyridae</taxon>
        <taxon>Lampyrinae</taxon>
        <taxon>Photinus</taxon>
    </lineage>
</organism>
<dbReference type="AlphaFoldDB" id="A0A5N4B1V2"/>
<accession>A0A5N4B1V2</accession>
<name>A0A5N4B1V2_PHOPY</name>
<gene>
    <name evidence="2" type="ORF">PPYR_00535</name>
</gene>
<comment type="caution">
    <text evidence="2">The sequence shown here is derived from an EMBL/GenBank/DDBJ whole genome shotgun (WGS) entry which is preliminary data.</text>
</comment>
<dbReference type="GO" id="GO:0006310">
    <property type="term" value="P:DNA recombination"/>
    <property type="evidence" value="ECO:0007669"/>
    <property type="project" value="UniProtKB-KW"/>
</dbReference>
<evidence type="ECO:0000313" key="2">
    <source>
        <dbReference type="EMBL" id="KAB0803565.1"/>
    </source>
</evidence>
<evidence type="ECO:0000313" key="3">
    <source>
        <dbReference type="Proteomes" id="UP000327044"/>
    </source>
</evidence>
<dbReference type="InParanoid" id="A0A5N4B1V2"/>
<reference evidence="2 3" key="1">
    <citation type="journal article" date="2018" name="Elife">
        <title>Firefly genomes illuminate parallel origins of bioluminescence in beetles.</title>
        <authorList>
            <person name="Fallon T.R."/>
            <person name="Lower S.E."/>
            <person name="Chang C.H."/>
            <person name="Bessho-Uehara M."/>
            <person name="Martin G.J."/>
            <person name="Bewick A.J."/>
            <person name="Behringer M."/>
            <person name="Debat H.J."/>
            <person name="Wong I."/>
            <person name="Day J.C."/>
            <person name="Suvorov A."/>
            <person name="Silva C.J."/>
            <person name="Stanger-Hall K.F."/>
            <person name="Hall D.W."/>
            <person name="Schmitz R.J."/>
            <person name="Nelson D.R."/>
            <person name="Lewis S.M."/>
            <person name="Shigenobu S."/>
            <person name="Bybee S.M."/>
            <person name="Larracuente A.M."/>
            <person name="Oba Y."/>
            <person name="Weng J.K."/>
        </authorList>
    </citation>
    <scope>NUCLEOTIDE SEQUENCE [LARGE SCALE GENOMIC DNA]</scope>
    <source>
        <strain evidence="2">1611_PpyrPB1</strain>
        <tissue evidence="2">Whole body</tissue>
    </source>
</reference>
<dbReference type="GO" id="GO:0015074">
    <property type="term" value="P:DNA integration"/>
    <property type="evidence" value="ECO:0007669"/>
    <property type="project" value="InterPro"/>
</dbReference>
<keyword evidence="3" id="KW-1185">Reference proteome</keyword>
<dbReference type="InterPro" id="IPR013762">
    <property type="entry name" value="Integrase-like_cat_sf"/>
</dbReference>
<dbReference type="Gene3D" id="1.10.443.10">
    <property type="entry name" value="Intergrase catalytic core"/>
    <property type="match status" value="1"/>
</dbReference>
<protein>
    <submittedName>
        <fullName evidence="2">Uncharacterized protein</fullName>
    </submittedName>
</protein>
<dbReference type="GO" id="GO:0003677">
    <property type="term" value="F:DNA binding"/>
    <property type="evidence" value="ECO:0007669"/>
    <property type="project" value="InterPro"/>
</dbReference>
<dbReference type="InterPro" id="IPR011010">
    <property type="entry name" value="DNA_brk_join_enz"/>
</dbReference>
<dbReference type="EMBL" id="VVIM01000001">
    <property type="protein sequence ID" value="KAB0803565.1"/>
    <property type="molecule type" value="Genomic_DNA"/>
</dbReference>
<keyword evidence="1" id="KW-0233">DNA recombination</keyword>
<dbReference type="SUPFAM" id="SSF56349">
    <property type="entry name" value="DNA breaking-rejoining enzymes"/>
    <property type="match status" value="1"/>
</dbReference>
<proteinExistence type="predicted"/>
<evidence type="ECO:0000256" key="1">
    <source>
        <dbReference type="ARBA" id="ARBA00023172"/>
    </source>
</evidence>